<sequence>MTWFKVDDTAHMHPKLIKAGNAGLGLWLRAGSYAAQHLTEGTVPGVVAQLYGTAPQARKLVAAGLWHEHGHTCPHPKCQQPAPGDYYIHDFLVYNPTRGQEEARKEAAADRQRRARERAAEERTRRESSANRPRNEDDSSAEKSESSPNSGAFSEETAGQGRLSQRDGMDPSRSPRPDPTRSTSFGSTNPPVPQGEKAAAAALVDAWWSTYGRSTAQSRTTVRRAVAEALTNGLDEQLLAAALDRLGQTSKPVTGGTLQFALSDIRRQDAPATNVVPLDPNRPGRVAQAAGWYADLI</sequence>
<name>A0A9E7J7N8_9CAUD</name>
<dbReference type="RefSeq" id="YP_010756276.1">
    <property type="nucleotide sequence ID" value="NC_073485.1"/>
</dbReference>
<feature type="region of interest" description="Disordered" evidence="1">
    <location>
        <begin position="99"/>
        <end position="198"/>
    </location>
</feature>
<accession>A0A9E7J7N8</accession>
<dbReference type="GeneID" id="80026031"/>
<feature type="compositionally biased region" description="Basic and acidic residues" evidence="1">
    <location>
        <begin position="164"/>
        <end position="179"/>
    </location>
</feature>
<keyword evidence="3" id="KW-1185">Reference proteome</keyword>
<dbReference type="Proteomes" id="UP001056546">
    <property type="component" value="Segment"/>
</dbReference>
<feature type="compositionally biased region" description="Basic and acidic residues" evidence="1">
    <location>
        <begin position="99"/>
        <end position="145"/>
    </location>
</feature>
<reference evidence="2" key="1">
    <citation type="submission" date="2022-04" db="EMBL/GenBank/DDBJ databases">
        <authorList>
            <person name="Acosta J.L."/>
            <person name="Gallegos M.G."/>
            <person name="Jefferson N.D."/>
            <person name="Pascarella G.P."/>
            <person name="Nath S."/>
            <person name="Sulaiman A."/>
            <person name="Layton S.R."/>
            <person name="Maneekul J."/>
            <person name="Kim T."/>
            <person name="Kwon T."/>
            <person name="Hughes L.E."/>
            <person name="Garlena R.A."/>
            <person name="Russell D.A."/>
            <person name="Jacobs-Sera D."/>
            <person name="Hatfull G.F."/>
        </authorList>
    </citation>
    <scope>NUCLEOTIDE SEQUENCE</scope>
</reference>
<protein>
    <recommendedName>
        <fullName evidence="4">Helix-turn-helix DNA binding domain protein</fullName>
    </recommendedName>
</protein>
<proteinExistence type="predicted"/>
<dbReference type="EMBL" id="ON392164">
    <property type="protein sequence ID" value="URC17962.1"/>
    <property type="molecule type" value="Genomic_DNA"/>
</dbReference>
<evidence type="ECO:0000313" key="3">
    <source>
        <dbReference type="Proteomes" id="UP001056546"/>
    </source>
</evidence>
<dbReference type="KEGG" id="vg:80026031"/>
<organism evidence="2 3">
    <name type="scientific">Streptomyces phage AxeJC</name>
    <dbReference type="NCBI Taxonomy" id="2926084"/>
    <lineage>
        <taxon>Viruses</taxon>
        <taxon>Duplodnaviria</taxon>
        <taxon>Heunggongvirae</taxon>
        <taxon>Uroviricota</taxon>
        <taxon>Caudoviricetes</taxon>
        <taxon>Ignaciovirus</taxon>
        <taxon>Ignaciovirus axejc</taxon>
    </lineage>
</organism>
<evidence type="ECO:0008006" key="4">
    <source>
        <dbReference type="Google" id="ProtNLM"/>
    </source>
</evidence>
<evidence type="ECO:0000256" key="1">
    <source>
        <dbReference type="SAM" id="MobiDB-lite"/>
    </source>
</evidence>
<gene>
    <name evidence="2" type="primary">40</name>
    <name evidence="2" type="ORF">SEA_AXEJC_40</name>
</gene>
<evidence type="ECO:0000313" key="2">
    <source>
        <dbReference type="EMBL" id="URC17962.1"/>
    </source>
</evidence>